<dbReference type="Pfam" id="PF01047">
    <property type="entry name" value="MarR"/>
    <property type="match status" value="1"/>
</dbReference>
<dbReference type="GO" id="GO:0003700">
    <property type="term" value="F:DNA-binding transcription factor activity"/>
    <property type="evidence" value="ECO:0007669"/>
    <property type="project" value="InterPro"/>
</dbReference>
<dbReference type="OrthoDB" id="162531at2"/>
<dbReference type="InterPro" id="IPR036388">
    <property type="entry name" value="WH-like_DNA-bd_sf"/>
</dbReference>
<dbReference type="InterPro" id="IPR000835">
    <property type="entry name" value="HTH_MarR-typ"/>
</dbReference>
<proteinExistence type="predicted"/>
<dbReference type="GO" id="GO:0006950">
    <property type="term" value="P:response to stress"/>
    <property type="evidence" value="ECO:0007669"/>
    <property type="project" value="TreeGrafter"/>
</dbReference>
<dbReference type="InterPro" id="IPR036390">
    <property type="entry name" value="WH_DNA-bd_sf"/>
</dbReference>
<dbReference type="PROSITE" id="PS50995">
    <property type="entry name" value="HTH_MARR_2"/>
    <property type="match status" value="1"/>
</dbReference>
<reference evidence="2 3" key="1">
    <citation type="submission" date="2018-05" db="EMBL/GenBank/DDBJ databases">
        <title>Amnibacterium sp. M8JJ-5, whole genome shotgun sequence.</title>
        <authorList>
            <person name="Tuo L."/>
        </authorList>
    </citation>
    <scope>NUCLEOTIDE SEQUENCE [LARGE SCALE GENOMIC DNA]</scope>
    <source>
        <strain evidence="2 3">M8JJ-5</strain>
    </source>
</reference>
<sequence>MGRPHDDDASGYWYSDAEAASPVELLNLLRRYRAAEVAMRARTRASMKMNETDLLAIRYLLREARAGRHVKNRDLAERLNISSASVTVMLDRLERSGHIERRPHPTDRRAIVVVATTDSDREVRETLGEMHQRMLHLVEDMTDGERLTVARFLAGMTAAVEEAKDLDAELREIVRDSRA</sequence>
<dbReference type="PANTHER" id="PTHR33164">
    <property type="entry name" value="TRANSCRIPTIONAL REGULATOR, MARR FAMILY"/>
    <property type="match status" value="1"/>
</dbReference>
<dbReference type="EMBL" id="QEOP01000001">
    <property type="protein sequence ID" value="PVZ95327.1"/>
    <property type="molecule type" value="Genomic_DNA"/>
</dbReference>
<dbReference type="InterPro" id="IPR039422">
    <property type="entry name" value="MarR/SlyA-like"/>
</dbReference>
<evidence type="ECO:0000313" key="3">
    <source>
        <dbReference type="Proteomes" id="UP000244893"/>
    </source>
</evidence>
<dbReference type="AlphaFoldDB" id="A0A2V1HXF8"/>
<evidence type="ECO:0000259" key="1">
    <source>
        <dbReference type="PROSITE" id="PS50995"/>
    </source>
</evidence>
<evidence type="ECO:0000313" key="2">
    <source>
        <dbReference type="EMBL" id="PVZ95327.1"/>
    </source>
</evidence>
<feature type="domain" description="HTH marR-type" evidence="1">
    <location>
        <begin position="22"/>
        <end position="158"/>
    </location>
</feature>
<dbReference type="RefSeq" id="WP_116755064.1">
    <property type="nucleotide sequence ID" value="NZ_JBHUEX010000001.1"/>
</dbReference>
<dbReference type="Proteomes" id="UP000244893">
    <property type="component" value="Unassembled WGS sequence"/>
</dbReference>
<accession>A0A2V1HXF8</accession>
<comment type="caution">
    <text evidence="2">The sequence shown here is derived from an EMBL/GenBank/DDBJ whole genome shotgun (WGS) entry which is preliminary data.</text>
</comment>
<name>A0A2V1HXF8_9MICO</name>
<keyword evidence="3" id="KW-1185">Reference proteome</keyword>
<organism evidence="2 3">
    <name type="scientific">Amnibacterium flavum</name>
    <dbReference type="NCBI Taxonomy" id="2173173"/>
    <lineage>
        <taxon>Bacteria</taxon>
        <taxon>Bacillati</taxon>
        <taxon>Actinomycetota</taxon>
        <taxon>Actinomycetes</taxon>
        <taxon>Micrococcales</taxon>
        <taxon>Microbacteriaceae</taxon>
        <taxon>Amnibacterium</taxon>
    </lineage>
</organism>
<dbReference type="SMART" id="SM00347">
    <property type="entry name" value="HTH_MARR"/>
    <property type="match status" value="1"/>
</dbReference>
<dbReference type="PANTHER" id="PTHR33164:SF103">
    <property type="entry name" value="REGULATORY PROTEIN MARR"/>
    <property type="match status" value="1"/>
</dbReference>
<gene>
    <name evidence="2" type="ORF">DDQ50_02050</name>
</gene>
<dbReference type="Gene3D" id="1.10.10.10">
    <property type="entry name" value="Winged helix-like DNA-binding domain superfamily/Winged helix DNA-binding domain"/>
    <property type="match status" value="1"/>
</dbReference>
<protein>
    <submittedName>
        <fullName evidence="2">MarR family transcriptional regulator</fullName>
    </submittedName>
</protein>
<dbReference type="SUPFAM" id="SSF46785">
    <property type="entry name" value="Winged helix' DNA-binding domain"/>
    <property type="match status" value="1"/>
</dbReference>